<dbReference type="STRING" id="92696.A0A4R0RIA6"/>
<feature type="domain" description="AB hydrolase-1" evidence="1">
    <location>
        <begin position="40"/>
        <end position="329"/>
    </location>
</feature>
<sequence>MKLLIDPIMLPGQPQHGGFKHAFNRYYTGTASSSSTNISLILLHCLVTHKESWEPVLERLFDLQLASTCKGRVTEAWSMDCPSHGEAAAHNETLLLSRSQGVNAYDWAHGLRELLASGLVKNTTVVGVGHSGGATALLLSTLGLSPAQLPFSSFIFVEPALMTEFTMQQSLTGNSTRRATFEYLLRACKTRTDVWPSRESALQWLATHDPWKRWDNRILRSYLRYGLRELPTAAYPDQKEGVTLACTREQEAMCYTCLQDGVDSLERLAFVCAAIPVHCIFGDRIDFVPEDIRKATVDESTGRKMASITTIPGAGHLIAQEKPDEVADAMWTILGSSPRRESRL</sequence>
<organism evidence="2 3">
    <name type="scientific">Steccherinum ochraceum</name>
    <dbReference type="NCBI Taxonomy" id="92696"/>
    <lineage>
        <taxon>Eukaryota</taxon>
        <taxon>Fungi</taxon>
        <taxon>Dikarya</taxon>
        <taxon>Basidiomycota</taxon>
        <taxon>Agaricomycotina</taxon>
        <taxon>Agaricomycetes</taxon>
        <taxon>Polyporales</taxon>
        <taxon>Steccherinaceae</taxon>
        <taxon>Steccherinum</taxon>
    </lineage>
</organism>
<name>A0A4R0RIA6_9APHY</name>
<protein>
    <recommendedName>
        <fullName evidence="1">AB hydrolase-1 domain-containing protein</fullName>
    </recommendedName>
</protein>
<dbReference type="Pfam" id="PF12697">
    <property type="entry name" value="Abhydrolase_6"/>
    <property type="match status" value="1"/>
</dbReference>
<dbReference type="InterPro" id="IPR000073">
    <property type="entry name" value="AB_hydrolase_1"/>
</dbReference>
<comment type="caution">
    <text evidence="2">The sequence shown here is derived from an EMBL/GenBank/DDBJ whole genome shotgun (WGS) entry which is preliminary data.</text>
</comment>
<evidence type="ECO:0000313" key="2">
    <source>
        <dbReference type="EMBL" id="TCD67196.1"/>
    </source>
</evidence>
<dbReference type="SUPFAM" id="SSF53474">
    <property type="entry name" value="alpha/beta-Hydrolases"/>
    <property type="match status" value="1"/>
</dbReference>
<dbReference type="Gene3D" id="3.40.50.1820">
    <property type="entry name" value="alpha/beta hydrolase"/>
    <property type="match status" value="1"/>
</dbReference>
<dbReference type="Proteomes" id="UP000292702">
    <property type="component" value="Unassembled WGS sequence"/>
</dbReference>
<dbReference type="AlphaFoldDB" id="A0A4R0RIA6"/>
<proteinExistence type="predicted"/>
<reference evidence="2 3" key="1">
    <citation type="submission" date="2018-11" db="EMBL/GenBank/DDBJ databases">
        <title>Genome assembly of Steccherinum ochraceum LE-BIN_3174, the white-rot fungus of the Steccherinaceae family (The Residual Polyporoid clade, Polyporales, Basidiomycota).</title>
        <authorList>
            <person name="Fedorova T.V."/>
            <person name="Glazunova O.A."/>
            <person name="Landesman E.O."/>
            <person name="Moiseenko K.V."/>
            <person name="Psurtseva N.V."/>
            <person name="Savinova O.S."/>
            <person name="Shakhova N.V."/>
            <person name="Tyazhelova T.V."/>
            <person name="Vasina D.V."/>
        </authorList>
    </citation>
    <scope>NUCLEOTIDE SEQUENCE [LARGE SCALE GENOMIC DNA]</scope>
    <source>
        <strain evidence="2 3">LE-BIN_3174</strain>
    </source>
</reference>
<dbReference type="InterPro" id="IPR029058">
    <property type="entry name" value="AB_hydrolase_fold"/>
</dbReference>
<dbReference type="EMBL" id="RWJN01000107">
    <property type="protein sequence ID" value="TCD67196.1"/>
    <property type="molecule type" value="Genomic_DNA"/>
</dbReference>
<keyword evidence="3" id="KW-1185">Reference proteome</keyword>
<gene>
    <name evidence="2" type="ORF">EIP91_000423</name>
</gene>
<evidence type="ECO:0000259" key="1">
    <source>
        <dbReference type="Pfam" id="PF12697"/>
    </source>
</evidence>
<dbReference type="OrthoDB" id="94039at2759"/>
<evidence type="ECO:0000313" key="3">
    <source>
        <dbReference type="Proteomes" id="UP000292702"/>
    </source>
</evidence>
<accession>A0A4R0RIA6</accession>